<gene>
    <name evidence="3" type="ORF">BD94_0309</name>
</gene>
<evidence type="ECO:0000313" key="4">
    <source>
        <dbReference type="Proteomes" id="UP000028933"/>
    </source>
</evidence>
<dbReference type="RefSeq" id="WP_024564759.1">
    <property type="nucleotide sequence ID" value="NZ_CP007547.1"/>
</dbReference>
<dbReference type="Pfam" id="PF03572">
    <property type="entry name" value="Peptidase_S41"/>
    <property type="match status" value="1"/>
</dbReference>
<evidence type="ECO:0000259" key="2">
    <source>
        <dbReference type="SMART" id="SM00245"/>
    </source>
</evidence>
<dbReference type="PANTHER" id="PTHR11261:SF3">
    <property type="entry name" value="RETINOL-BINDING PROTEIN 3"/>
    <property type="match status" value="1"/>
</dbReference>
<feature type="chain" id="PRO_5001717926" evidence="1">
    <location>
        <begin position="20"/>
        <end position="508"/>
    </location>
</feature>
<dbReference type="PANTHER" id="PTHR11261">
    <property type="entry name" value="INTERPHOTORECEPTOR RETINOID-BINDING PROTEIN"/>
    <property type="match status" value="1"/>
</dbReference>
<dbReference type="Gene3D" id="3.90.226.10">
    <property type="entry name" value="2-enoyl-CoA Hydratase, Chain A, domain 1"/>
    <property type="match status" value="1"/>
</dbReference>
<dbReference type="HOGENOM" id="CLU_613866_0_0_10"/>
<keyword evidence="1" id="KW-0732">Signal</keyword>
<evidence type="ECO:0000256" key="1">
    <source>
        <dbReference type="SAM" id="SignalP"/>
    </source>
</evidence>
<sequence length="508" mass="55983">MKKLLALVAYLFLSWNTYAQNQTTSPLNLSFEETENNLPKGWYISGSPSYKANIDTKNVQNGRNALLIEGNGGYKIITLGLPHNYTGKKITFSGYIKTENISDGQAALWMRIDPKIAFDNMQDRGIKGTTDWQKAEITLSLNPEATDQILIGAMLSGSGKMWIDNFKVTIDGTDIKDAKFIIKTVDQKEALDTLNSIIEATKNNSIYKNNVNWNELIPEVKKALNPNANNVFNAVKPAVALMLDKLNDNHSFLKSKNASVGRLNPVNLYSRVNQETMEALNTSKGSINIQKLEKKIGYISIPGMSTSQKDGEREEQVKKLGQALRDSLCKLNLKDLKGIIVDLRLNTGGNMYPMISGIAPLLGNGKAGSFVDNGKILNSWSVKDGSLLINDNEYITLQNNCNPGKNIKIALLIGPATASSGEATAISFIGKKNVKLIGEKTTGLVSANNSIKISEDLYYLLSSSYEADRNNKEYKESILPDVEITGGDNFKDLLKDKKILSAIQWIKQ</sequence>
<proteinExistence type="predicted"/>
<dbReference type="InterPro" id="IPR005151">
    <property type="entry name" value="Tail-specific_protease"/>
</dbReference>
<feature type="domain" description="Tail specific protease" evidence="2">
    <location>
        <begin position="273"/>
        <end position="485"/>
    </location>
</feature>
<dbReference type="SMART" id="SM00245">
    <property type="entry name" value="TSPc"/>
    <property type="match status" value="1"/>
</dbReference>
<evidence type="ECO:0000313" key="3">
    <source>
        <dbReference type="EMBL" id="AIL44084.1"/>
    </source>
</evidence>
<accession>A0A077ED67</accession>
<dbReference type="STRING" id="1338011.BD94_0309"/>
<dbReference type="GO" id="GO:0008236">
    <property type="term" value="F:serine-type peptidase activity"/>
    <property type="evidence" value="ECO:0007669"/>
    <property type="project" value="InterPro"/>
</dbReference>
<name>A0A077ED67_9FLAO</name>
<organism evidence="3 4">
    <name type="scientific">Elizabethkingia anophelis NUHP1</name>
    <dbReference type="NCBI Taxonomy" id="1338011"/>
    <lineage>
        <taxon>Bacteria</taxon>
        <taxon>Pseudomonadati</taxon>
        <taxon>Bacteroidota</taxon>
        <taxon>Flavobacteriia</taxon>
        <taxon>Flavobacteriales</taxon>
        <taxon>Weeksellaceae</taxon>
        <taxon>Elizabethkingia</taxon>
    </lineage>
</organism>
<feature type="signal peptide" evidence="1">
    <location>
        <begin position="1"/>
        <end position="19"/>
    </location>
</feature>
<dbReference type="EMBL" id="CP007547">
    <property type="protein sequence ID" value="AIL44084.1"/>
    <property type="molecule type" value="Genomic_DNA"/>
</dbReference>
<dbReference type="Proteomes" id="UP000028933">
    <property type="component" value="Chromosome"/>
</dbReference>
<dbReference type="GO" id="GO:0006508">
    <property type="term" value="P:proteolysis"/>
    <property type="evidence" value="ECO:0007669"/>
    <property type="project" value="InterPro"/>
</dbReference>
<dbReference type="AlphaFoldDB" id="A0A077ED67"/>
<reference evidence="3" key="1">
    <citation type="journal article" date="2013" name="Lancet">
        <title>First case of E anophelis outbreak in an intensive-care unit.</title>
        <authorList>
            <person name="Teo J."/>
            <person name="Tan S.Y."/>
            <person name="Tay M."/>
            <person name="Ding Y."/>
            <person name="Kjelleberg S."/>
            <person name="Givskov M."/>
            <person name="Lin R.T."/>
            <person name="Yang L."/>
        </authorList>
    </citation>
    <scope>NUCLEOTIDE SEQUENCE [LARGE SCALE GENOMIC DNA]</scope>
    <source>
        <strain evidence="3">NUHP1</strain>
    </source>
</reference>
<dbReference type="KEGG" id="eao:BD94_0309"/>
<dbReference type="eggNOG" id="COG0793">
    <property type="taxonomic scope" value="Bacteria"/>
</dbReference>
<dbReference type="SUPFAM" id="SSF52096">
    <property type="entry name" value="ClpP/crotonase"/>
    <property type="match status" value="1"/>
</dbReference>
<dbReference type="InterPro" id="IPR029045">
    <property type="entry name" value="ClpP/crotonase-like_dom_sf"/>
</dbReference>
<reference evidence="3" key="2">
    <citation type="journal article" date="2015" name="Genome Biol. Evol.">
        <title>Complete Genome Sequence and Transcriptomic Analysis of the Novel Pathogen Elizabethkingia anophelis in Response to Oxidative Stress.</title>
        <authorList>
            <person name="Li Y."/>
            <person name="Liu Y."/>
            <person name="Chew S.C."/>
            <person name="Tay M."/>
            <person name="Salido M.M."/>
            <person name="Teo J."/>
            <person name="Lauro F.M."/>
            <person name="Givskov M."/>
            <person name="Yang L."/>
        </authorList>
    </citation>
    <scope>NUCLEOTIDE SEQUENCE</scope>
    <source>
        <strain evidence="3">NUHP1</strain>
    </source>
</reference>
<protein>
    <submittedName>
        <fullName evidence="3">Transcriptional regulator, AraC family</fullName>
    </submittedName>
</protein>
<dbReference type="Gene3D" id="2.60.120.260">
    <property type="entry name" value="Galactose-binding domain-like"/>
    <property type="match status" value="1"/>
</dbReference>